<sequence>MKLFVFTLISTLLTHTTRTAASSPTINTTHLITTPNFLENIAVRSNNHLLLTSVSTPTIYSLDPSNTSSLYSLPPIPNANSTAGITEIAPDIFAVIAGTMDTEKLRWVLGTVSLWTINLHHTLPVFRHVLNMPEAEGINAITTIPGSPNLVLAADSVAGTVYRIDVKRGRYEVAIKDVLFEPTGPAPSLGINGLHTQASFPFTYLYFTNSALGILGRVRISRIGQAIGPIAVLNDGSRIPGCDDFAIDAEGRAWIATHPASVNLVDGKGGMEVVVNGTGVPDPTSAAFGRGSKAQEGMLYVTTNLLSETGVVGGVVGIDTRSH</sequence>
<gene>
    <name evidence="2" type="ORF">K505DRAFT_297794</name>
</gene>
<dbReference type="InterPro" id="IPR052998">
    <property type="entry name" value="Hetero-Diels-Alderase-like"/>
</dbReference>
<dbReference type="Proteomes" id="UP000799757">
    <property type="component" value="Unassembled WGS sequence"/>
</dbReference>
<accession>A0A6A6XQG1</accession>
<protein>
    <recommendedName>
        <fullName evidence="4">SMP-30/Gluconolactonase/LRE-like region domain-containing protein</fullName>
    </recommendedName>
</protein>
<dbReference type="PANTHER" id="PTHR42060:SF1">
    <property type="entry name" value="NHL REPEAT-CONTAINING PROTEIN"/>
    <property type="match status" value="1"/>
</dbReference>
<evidence type="ECO:0008006" key="4">
    <source>
        <dbReference type="Google" id="ProtNLM"/>
    </source>
</evidence>
<evidence type="ECO:0000313" key="2">
    <source>
        <dbReference type="EMBL" id="KAF2797767.1"/>
    </source>
</evidence>
<dbReference type="SUPFAM" id="SSF63829">
    <property type="entry name" value="Calcium-dependent phosphotriesterase"/>
    <property type="match status" value="1"/>
</dbReference>
<organism evidence="2 3">
    <name type="scientific">Melanomma pulvis-pyrius CBS 109.77</name>
    <dbReference type="NCBI Taxonomy" id="1314802"/>
    <lineage>
        <taxon>Eukaryota</taxon>
        <taxon>Fungi</taxon>
        <taxon>Dikarya</taxon>
        <taxon>Ascomycota</taxon>
        <taxon>Pezizomycotina</taxon>
        <taxon>Dothideomycetes</taxon>
        <taxon>Pleosporomycetidae</taxon>
        <taxon>Pleosporales</taxon>
        <taxon>Melanommataceae</taxon>
        <taxon>Melanomma</taxon>
    </lineage>
</organism>
<feature type="signal peptide" evidence="1">
    <location>
        <begin position="1"/>
        <end position="21"/>
    </location>
</feature>
<proteinExistence type="predicted"/>
<evidence type="ECO:0000256" key="1">
    <source>
        <dbReference type="SAM" id="SignalP"/>
    </source>
</evidence>
<feature type="chain" id="PRO_5025507876" description="SMP-30/Gluconolactonase/LRE-like region domain-containing protein" evidence="1">
    <location>
        <begin position="22"/>
        <end position="323"/>
    </location>
</feature>
<evidence type="ECO:0000313" key="3">
    <source>
        <dbReference type="Proteomes" id="UP000799757"/>
    </source>
</evidence>
<dbReference type="Gene3D" id="2.120.10.30">
    <property type="entry name" value="TolB, C-terminal domain"/>
    <property type="match status" value="1"/>
</dbReference>
<dbReference type="OrthoDB" id="9977941at2759"/>
<reference evidence="2" key="1">
    <citation type="journal article" date="2020" name="Stud. Mycol.">
        <title>101 Dothideomycetes genomes: a test case for predicting lifestyles and emergence of pathogens.</title>
        <authorList>
            <person name="Haridas S."/>
            <person name="Albert R."/>
            <person name="Binder M."/>
            <person name="Bloem J."/>
            <person name="Labutti K."/>
            <person name="Salamov A."/>
            <person name="Andreopoulos B."/>
            <person name="Baker S."/>
            <person name="Barry K."/>
            <person name="Bills G."/>
            <person name="Bluhm B."/>
            <person name="Cannon C."/>
            <person name="Castanera R."/>
            <person name="Culley D."/>
            <person name="Daum C."/>
            <person name="Ezra D."/>
            <person name="Gonzalez J."/>
            <person name="Henrissat B."/>
            <person name="Kuo A."/>
            <person name="Liang C."/>
            <person name="Lipzen A."/>
            <person name="Lutzoni F."/>
            <person name="Magnuson J."/>
            <person name="Mondo S."/>
            <person name="Nolan M."/>
            <person name="Ohm R."/>
            <person name="Pangilinan J."/>
            <person name="Park H.-J."/>
            <person name="Ramirez L."/>
            <person name="Alfaro M."/>
            <person name="Sun H."/>
            <person name="Tritt A."/>
            <person name="Yoshinaga Y."/>
            <person name="Zwiers L.-H."/>
            <person name="Turgeon B."/>
            <person name="Goodwin S."/>
            <person name="Spatafora J."/>
            <person name="Crous P."/>
            <person name="Grigoriev I."/>
        </authorList>
    </citation>
    <scope>NUCLEOTIDE SEQUENCE</scope>
    <source>
        <strain evidence="2">CBS 109.77</strain>
    </source>
</reference>
<dbReference type="PANTHER" id="PTHR42060">
    <property type="entry name" value="NHL REPEAT-CONTAINING PROTEIN-RELATED"/>
    <property type="match status" value="1"/>
</dbReference>
<dbReference type="InterPro" id="IPR011042">
    <property type="entry name" value="6-blade_b-propeller_TolB-like"/>
</dbReference>
<keyword evidence="3" id="KW-1185">Reference proteome</keyword>
<name>A0A6A6XQG1_9PLEO</name>
<dbReference type="AlphaFoldDB" id="A0A6A6XQG1"/>
<keyword evidence="1" id="KW-0732">Signal</keyword>
<dbReference type="EMBL" id="MU001799">
    <property type="protein sequence ID" value="KAF2797767.1"/>
    <property type="molecule type" value="Genomic_DNA"/>
</dbReference>